<comment type="caution">
    <text evidence="2">The sequence shown here is derived from an EMBL/GenBank/DDBJ whole genome shotgun (WGS) entry which is preliminary data.</text>
</comment>
<dbReference type="AlphaFoldDB" id="A0A2P5BTV1"/>
<dbReference type="InParanoid" id="A0A2P5BTV1"/>
<keyword evidence="3" id="KW-1185">Reference proteome</keyword>
<evidence type="ECO:0000256" key="1">
    <source>
        <dbReference type="SAM" id="Phobius"/>
    </source>
</evidence>
<organism evidence="2 3">
    <name type="scientific">Trema orientale</name>
    <name type="common">Charcoal tree</name>
    <name type="synonym">Celtis orientalis</name>
    <dbReference type="NCBI Taxonomy" id="63057"/>
    <lineage>
        <taxon>Eukaryota</taxon>
        <taxon>Viridiplantae</taxon>
        <taxon>Streptophyta</taxon>
        <taxon>Embryophyta</taxon>
        <taxon>Tracheophyta</taxon>
        <taxon>Spermatophyta</taxon>
        <taxon>Magnoliopsida</taxon>
        <taxon>eudicotyledons</taxon>
        <taxon>Gunneridae</taxon>
        <taxon>Pentapetalae</taxon>
        <taxon>rosids</taxon>
        <taxon>fabids</taxon>
        <taxon>Rosales</taxon>
        <taxon>Cannabaceae</taxon>
        <taxon>Trema</taxon>
    </lineage>
</organism>
<proteinExistence type="predicted"/>
<protein>
    <submittedName>
        <fullName evidence="2">Uncharacterized protein</fullName>
    </submittedName>
</protein>
<keyword evidence="1" id="KW-1133">Transmembrane helix</keyword>
<sequence length="68" mass="7250">MGMPTCLLVSIVVDSLTSFAGIATGIVGNAGVISLLMSLTLRNLLRAFHYRIKIMGLTDPRTNKVISS</sequence>
<name>A0A2P5BTV1_TREOI</name>
<keyword evidence="1" id="KW-0472">Membrane</keyword>
<reference evidence="3" key="1">
    <citation type="submission" date="2016-06" db="EMBL/GenBank/DDBJ databases">
        <title>Parallel loss of symbiosis genes in relatives of nitrogen-fixing non-legume Parasponia.</title>
        <authorList>
            <person name="Van Velzen R."/>
            <person name="Holmer R."/>
            <person name="Bu F."/>
            <person name="Rutten L."/>
            <person name="Van Zeijl A."/>
            <person name="Liu W."/>
            <person name="Santuari L."/>
            <person name="Cao Q."/>
            <person name="Sharma T."/>
            <person name="Shen D."/>
            <person name="Roswanjaya Y."/>
            <person name="Wardhani T."/>
            <person name="Kalhor M.S."/>
            <person name="Jansen J."/>
            <person name="Van den Hoogen J."/>
            <person name="Gungor B."/>
            <person name="Hartog M."/>
            <person name="Hontelez J."/>
            <person name="Verver J."/>
            <person name="Yang W.-C."/>
            <person name="Schijlen E."/>
            <person name="Repin R."/>
            <person name="Schilthuizen M."/>
            <person name="Schranz E."/>
            <person name="Heidstra R."/>
            <person name="Miyata K."/>
            <person name="Fedorova E."/>
            <person name="Kohlen W."/>
            <person name="Bisseling T."/>
            <person name="Smit S."/>
            <person name="Geurts R."/>
        </authorList>
    </citation>
    <scope>NUCLEOTIDE SEQUENCE [LARGE SCALE GENOMIC DNA]</scope>
    <source>
        <strain evidence="3">cv. RG33-2</strain>
    </source>
</reference>
<dbReference type="EMBL" id="JXTC01000463">
    <property type="protein sequence ID" value="PON52190.1"/>
    <property type="molecule type" value="Genomic_DNA"/>
</dbReference>
<evidence type="ECO:0000313" key="2">
    <source>
        <dbReference type="EMBL" id="PON52190.1"/>
    </source>
</evidence>
<accession>A0A2P5BTV1</accession>
<keyword evidence="1" id="KW-0812">Transmembrane</keyword>
<gene>
    <name evidence="2" type="ORF">TorRG33x02_309180</name>
</gene>
<feature type="transmembrane region" description="Helical" evidence="1">
    <location>
        <begin position="20"/>
        <end position="45"/>
    </location>
</feature>
<evidence type="ECO:0000313" key="3">
    <source>
        <dbReference type="Proteomes" id="UP000237000"/>
    </source>
</evidence>
<dbReference type="Proteomes" id="UP000237000">
    <property type="component" value="Unassembled WGS sequence"/>
</dbReference>